<proteinExistence type="predicted"/>
<evidence type="ECO:0000259" key="5">
    <source>
        <dbReference type="Pfam" id="PF00007"/>
    </source>
</evidence>
<feature type="chain" id="PRO_5002714420" description="Glycoprotein hormone subunit beta domain-containing protein" evidence="4">
    <location>
        <begin position="24"/>
        <end position="125"/>
    </location>
</feature>
<dbReference type="InterPro" id="IPR006208">
    <property type="entry name" value="Glyco_hormone_CN"/>
</dbReference>
<sequence>MKLGTLVVLIILSVVLFQPFLNAQASLRFSSAKCRYRNFKQKVQIRDNPLCIPKKIRRSKCVGSCKSSAFPIVSAKGNQFRKICNCCTPIVEENEIVQFDGCEDTLTLPVIKRCECRPCGTRDEL</sequence>
<reference evidence="6 7" key="1">
    <citation type="journal article" date="2007" name="Science">
        <title>Sea anemone genome reveals ancestral eumetazoan gene repertoire and genomic organization.</title>
        <authorList>
            <person name="Putnam N.H."/>
            <person name="Srivastava M."/>
            <person name="Hellsten U."/>
            <person name="Dirks B."/>
            <person name="Chapman J."/>
            <person name="Salamov A."/>
            <person name="Terry A."/>
            <person name="Shapiro H."/>
            <person name="Lindquist E."/>
            <person name="Kapitonov V.V."/>
            <person name="Jurka J."/>
            <person name="Genikhovich G."/>
            <person name="Grigoriev I.V."/>
            <person name="Lucas S.M."/>
            <person name="Steele R.E."/>
            <person name="Finnerty J.R."/>
            <person name="Technau U."/>
            <person name="Martindale M.Q."/>
            <person name="Rokhsar D.S."/>
        </authorList>
    </citation>
    <scope>NUCLEOTIDE SEQUENCE [LARGE SCALE GENOMIC DNA]</scope>
    <source>
        <strain evidence="7">CH2 X CH6</strain>
    </source>
</reference>
<keyword evidence="3" id="KW-1015">Disulfide bond</keyword>
<dbReference type="PANTHER" id="PTHR15283:SF4">
    <property type="entry name" value="BURSICON"/>
    <property type="match status" value="1"/>
</dbReference>
<evidence type="ECO:0000256" key="2">
    <source>
        <dbReference type="ARBA" id="ARBA00022525"/>
    </source>
</evidence>
<feature type="domain" description="Glycoprotein hormone subunit beta" evidence="5">
    <location>
        <begin position="33"/>
        <end position="123"/>
    </location>
</feature>
<dbReference type="Pfam" id="PF00007">
    <property type="entry name" value="Cys_knot"/>
    <property type="match status" value="1"/>
</dbReference>
<dbReference type="Proteomes" id="UP000001593">
    <property type="component" value="Unassembled WGS sequence"/>
</dbReference>
<dbReference type="GO" id="GO:0048018">
    <property type="term" value="F:receptor ligand activity"/>
    <property type="evidence" value="ECO:0000318"/>
    <property type="project" value="GO_Central"/>
</dbReference>
<keyword evidence="4" id="KW-0732">Signal</keyword>
<name>A7RH96_NEMVE</name>
<evidence type="ECO:0000313" key="6">
    <source>
        <dbReference type="EMBL" id="EDO49313.1"/>
    </source>
</evidence>
<dbReference type="HOGENOM" id="CLU_1995295_0_0_1"/>
<dbReference type="InterPro" id="IPR029034">
    <property type="entry name" value="Cystine-knot_cytokine"/>
</dbReference>
<gene>
    <name evidence="6" type="ORF">NEMVEDRAFT_v1g197118</name>
</gene>
<dbReference type="PANTHER" id="PTHR15283">
    <property type="entry name" value="GREMLIN 1"/>
    <property type="match status" value="1"/>
</dbReference>
<dbReference type="OMA" id="IRSCECK"/>
<dbReference type="InParanoid" id="A7RH96"/>
<dbReference type="SUPFAM" id="SSF57501">
    <property type="entry name" value="Cystine-knot cytokines"/>
    <property type="match status" value="1"/>
</dbReference>
<dbReference type="GO" id="GO:0005615">
    <property type="term" value="C:extracellular space"/>
    <property type="evidence" value="ECO:0000318"/>
    <property type="project" value="GO_Central"/>
</dbReference>
<dbReference type="AlphaFoldDB" id="A7RH96"/>
<feature type="signal peptide" evidence="4">
    <location>
        <begin position="1"/>
        <end position="23"/>
    </location>
</feature>
<accession>A7RH96</accession>
<organism evidence="6 7">
    <name type="scientific">Nematostella vectensis</name>
    <name type="common">Starlet sea anemone</name>
    <dbReference type="NCBI Taxonomy" id="45351"/>
    <lineage>
        <taxon>Eukaryota</taxon>
        <taxon>Metazoa</taxon>
        <taxon>Cnidaria</taxon>
        <taxon>Anthozoa</taxon>
        <taxon>Hexacorallia</taxon>
        <taxon>Actiniaria</taxon>
        <taxon>Edwardsiidae</taxon>
        <taxon>Nematostella</taxon>
    </lineage>
</organism>
<dbReference type="GO" id="GO:0038098">
    <property type="term" value="P:sequestering of BMP from receptor via BMP binding"/>
    <property type="evidence" value="ECO:0000318"/>
    <property type="project" value="GO_Central"/>
</dbReference>
<evidence type="ECO:0000256" key="3">
    <source>
        <dbReference type="ARBA" id="ARBA00023157"/>
    </source>
</evidence>
<evidence type="ECO:0000256" key="1">
    <source>
        <dbReference type="ARBA" id="ARBA00004613"/>
    </source>
</evidence>
<evidence type="ECO:0000256" key="4">
    <source>
        <dbReference type="SAM" id="SignalP"/>
    </source>
</evidence>
<evidence type="ECO:0000313" key="7">
    <source>
        <dbReference type="Proteomes" id="UP000001593"/>
    </source>
</evidence>
<keyword evidence="7" id="KW-1185">Reference proteome</keyword>
<dbReference type="Gene3D" id="2.10.90.10">
    <property type="entry name" value="Cystine-knot cytokines"/>
    <property type="match status" value="1"/>
</dbReference>
<dbReference type="GO" id="GO:0036122">
    <property type="term" value="F:BMP binding"/>
    <property type="evidence" value="ECO:0000318"/>
    <property type="project" value="GO_Central"/>
</dbReference>
<comment type="subcellular location">
    <subcellularLocation>
        <location evidence="1">Secreted</location>
    </subcellularLocation>
</comment>
<keyword evidence="2" id="KW-0964">Secreted</keyword>
<protein>
    <recommendedName>
        <fullName evidence="5">Glycoprotein hormone subunit beta domain-containing protein</fullName>
    </recommendedName>
</protein>
<dbReference type="EMBL" id="DS469510">
    <property type="protein sequence ID" value="EDO49313.1"/>
    <property type="molecule type" value="Genomic_DNA"/>
</dbReference>